<comment type="caution">
    <text evidence="4">Lacks conserved residue(s) required for the propagation of feature annotation.</text>
</comment>
<proteinExistence type="inferred from homology"/>
<accession>A0A1U7NHG4</accession>
<dbReference type="HAMAP" id="MF_00636">
    <property type="entry name" value="RapZ_like"/>
    <property type="match status" value="1"/>
</dbReference>
<dbReference type="InterPro" id="IPR005337">
    <property type="entry name" value="RapZ-like"/>
</dbReference>
<comment type="caution">
    <text evidence="7">The sequence shown here is derived from an EMBL/GenBank/DDBJ whole genome shotgun (WGS) entry which is preliminary data.</text>
</comment>
<dbReference type="Gene3D" id="3.40.50.300">
    <property type="entry name" value="P-loop containing nucleotide triphosphate hydrolases"/>
    <property type="match status" value="1"/>
</dbReference>
<evidence type="ECO:0000256" key="3">
    <source>
        <dbReference type="ARBA" id="ARBA00023134"/>
    </source>
</evidence>
<evidence type="ECO:0000256" key="2">
    <source>
        <dbReference type="ARBA" id="ARBA00022840"/>
    </source>
</evidence>
<keyword evidence="8" id="KW-1185">Reference proteome</keyword>
<feature type="binding site" evidence="4">
    <location>
        <begin position="10"/>
        <end position="17"/>
    </location>
    <ligand>
        <name>ATP</name>
        <dbReference type="ChEBI" id="CHEBI:30616"/>
    </ligand>
</feature>
<dbReference type="GO" id="GO:0005525">
    <property type="term" value="F:GTP binding"/>
    <property type="evidence" value="ECO:0007669"/>
    <property type="project" value="UniProtKB-UniRule"/>
</dbReference>
<evidence type="ECO:0000256" key="1">
    <source>
        <dbReference type="ARBA" id="ARBA00022741"/>
    </source>
</evidence>
<evidence type="ECO:0000259" key="6">
    <source>
        <dbReference type="Pfam" id="PF22740"/>
    </source>
</evidence>
<dbReference type="AlphaFoldDB" id="A0A1U7NHG4"/>
<keyword evidence="2 4" id="KW-0067">ATP-binding</keyword>
<evidence type="ECO:0000313" key="7">
    <source>
        <dbReference type="EMBL" id="OLU41163.1"/>
    </source>
</evidence>
<keyword evidence="3 4" id="KW-0342">GTP-binding</keyword>
<dbReference type="OrthoDB" id="9784461at2"/>
<feature type="domain" description="RapZ C-terminal" evidence="6">
    <location>
        <begin position="165"/>
        <end position="282"/>
    </location>
</feature>
<evidence type="ECO:0000256" key="4">
    <source>
        <dbReference type="HAMAP-Rule" id="MF_00636"/>
    </source>
</evidence>
<feature type="domain" description="RapZ-like N-terminal" evidence="5">
    <location>
        <begin position="4"/>
        <end position="157"/>
    </location>
</feature>
<reference evidence="7 8" key="1">
    <citation type="submission" date="2016-11" db="EMBL/GenBank/DDBJ databases">
        <title>Description of two novel members of the family Erysipelotrichaceae: Ileibacterium lipovorans gen. nov., sp. nov. and Dubosiella newyorkensis, gen. nov., sp. nov.</title>
        <authorList>
            <person name="Cox L.M."/>
            <person name="Sohn J."/>
            <person name="Tyrrell K.L."/>
            <person name="Citron D.M."/>
            <person name="Lawson P.A."/>
            <person name="Patel N.B."/>
            <person name="Iizumi T."/>
            <person name="Perez-Perez G.I."/>
            <person name="Goldstein E.J."/>
            <person name="Blaser M.J."/>
        </authorList>
    </citation>
    <scope>NUCLEOTIDE SEQUENCE [LARGE SCALE GENOMIC DNA]</scope>
    <source>
        <strain evidence="7 8">NYU-BL-A3</strain>
    </source>
</reference>
<dbReference type="PANTHER" id="PTHR30448">
    <property type="entry name" value="RNASE ADAPTER PROTEIN RAPZ"/>
    <property type="match status" value="1"/>
</dbReference>
<name>A0A1U7NHG4_9FIRM</name>
<protein>
    <submittedName>
        <fullName evidence="7">RNase adaptor protein RapZ</fullName>
    </submittedName>
</protein>
<gene>
    <name evidence="7" type="ORF">BO222_03765</name>
</gene>
<dbReference type="GO" id="GO:0005524">
    <property type="term" value="F:ATP binding"/>
    <property type="evidence" value="ECO:0007669"/>
    <property type="project" value="UniProtKB-UniRule"/>
</dbReference>
<keyword evidence="1 4" id="KW-0547">Nucleotide-binding</keyword>
<dbReference type="InterPro" id="IPR053930">
    <property type="entry name" value="RapZ-like_N"/>
</dbReference>
<dbReference type="Proteomes" id="UP000186341">
    <property type="component" value="Unassembled WGS sequence"/>
</dbReference>
<evidence type="ECO:0000259" key="5">
    <source>
        <dbReference type="Pfam" id="PF03668"/>
    </source>
</evidence>
<sequence length="301" mass="35082">MDKKIVLVTGMSGAGKTSAMNALEDLGYYCIDSFPSELLGEMESLMEQGDPKYDRLAFAVSALEYLKFMNFFDALNRPVQVIFVDAEDDELLLRYRFTRRQHPLITMNMATTLEEAIELERDYFDHLQQNMKNTIHIDTTKITPQALNNQVRRYFTNETNDQFGVTFQSFGFKNGIPMDADVVVDVRFLPNPFYEAALRNKTGNQKEVYDYVMGKEETQEFIRRLKEYIDFVLDSYRTQQKNHTIIAIGCTGGQHRSVSIANWLYETYKDKYRCWRSHRDIQEEAADDESQDETSNRGGFR</sequence>
<dbReference type="InterPro" id="IPR053931">
    <property type="entry name" value="RapZ_C"/>
</dbReference>
<organism evidence="7 8">
    <name type="scientific">Ileibacterium valens</name>
    <dbReference type="NCBI Taxonomy" id="1862668"/>
    <lineage>
        <taxon>Bacteria</taxon>
        <taxon>Bacillati</taxon>
        <taxon>Bacillota</taxon>
        <taxon>Erysipelotrichia</taxon>
        <taxon>Erysipelotrichales</taxon>
        <taxon>Erysipelotrichaceae</taxon>
        <taxon>Ileibacterium</taxon>
    </lineage>
</organism>
<dbReference type="Pfam" id="PF22740">
    <property type="entry name" value="PapZ_C"/>
    <property type="match status" value="1"/>
</dbReference>
<dbReference type="GeneID" id="82202335"/>
<dbReference type="PANTHER" id="PTHR30448:SF0">
    <property type="entry name" value="RNASE ADAPTER PROTEIN RAPZ"/>
    <property type="match status" value="1"/>
</dbReference>
<dbReference type="RefSeq" id="WP_075818492.1">
    <property type="nucleotide sequence ID" value="NZ_CAJUTZ010000010.1"/>
</dbReference>
<dbReference type="SUPFAM" id="SSF52540">
    <property type="entry name" value="P-loop containing nucleoside triphosphate hydrolases"/>
    <property type="match status" value="1"/>
</dbReference>
<evidence type="ECO:0000313" key="8">
    <source>
        <dbReference type="Proteomes" id="UP000186341"/>
    </source>
</evidence>
<dbReference type="InterPro" id="IPR027417">
    <property type="entry name" value="P-loop_NTPase"/>
</dbReference>
<dbReference type="NCBIfam" id="NF003828">
    <property type="entry name" value="PRK05416.1"/>
    <property type="match status" value="1"/>
</dbReference>
<dbReference type="Pfam" id="PF03668">
    <property type="entry name" value="RapZ-like_N"/>
    <property type="match status" value="1"/>
</dbReference>
<dbReference type="EMBL" id="MPJW01000090">
    <property type="protein sequence ID" value="OLU41163.1"/>
    <property type="molecule type" value="Genomic_DNA"/>
</dbReference>
<dbReference type="PIRSF" id="PIRSF005052">
    <property type="entry name" value="P-loopkin"/>
    <property type="match status" value="1"/>
</dbReference>